<proteinExistence type="predicted"/>
<evidence type="ECO:0000313" key="1">
    <source>
        <dbReference type="EMBL" id="KAG0421724.1"/>
    </source>
</evidence>
<dbReference type="Proteomes" id="UP000805193">
    <property type="component" value="Unassembled WGS sequence"/>
</dbReference>
<comment type="caution">
    <text evidence="1">The sequence shown here is derived from an EMBL/GenBank/DDBJ whole genome shotgun (WGS) entry which is preliminary data.</text>
</comment>
<gene>
    <name evidence="1" type="ORF">HPB47_002408</name>
</gene>
<evidence type="ECO:0000313" key="2">
    <source>
        <dbReference type="Proteomes" id="UP000805193"/>
    </source>
</evidence>
<protein>
    <submittedName>
        <fullName evidence="1">Uncharacterized protein</fullName>
    </submittedName>
</protein>
<name>A0AC60PMU8_IXOPE</name>
<organism evidence="1 2">
    <name type="scientific">Ixodes persulcatus</name>
    <name type="common">Taiga tick</name>
    <dbReference type="NCBI Taxonomy" id="34615"/>
    <lineage>
        <taxon>Eukaryota</taxon>
        <taxon>Metazoa</taxon>
        <taxon>Ecdysozoa</taxon>
        <taxon>Arthropoda</taxon>
        <taxon>Chelicerata</taxon>
        <taxon>Arachnida</taxon>
        <taxon>Acari</taxon>
        <taxon>Parasitiformes</taxon>
        <taxon>Ixodida</taxon>
        <taxon>Ixodoidea</taxon>
        <taxon>Ixodidae</taxon>
        <taxon>Ixodinae</taxon>
        <taxon>Ixodes</taxon>
    </lineage>
</organism>
<reference evidence="1 2" key="1">
    <citation type="journal article" date="2020" name="Cell">
        <title>Large-Scale Comparative Analyses of Tick Genomes Elucidate Their Genetic Diversity and Vector Capacities.</title>
        <authorList>
            <consortium name="Tick Genome and Microbiome Consortium (TIGMIC)"/>
            <person name="Jia N."/>
            <person name="Wang J."/>
            <person name="Shi W."/>
            <person name="Du L."/>
            <person name="Sun Y."/>
            <person name="Zhan W."/>
            <person name="Jiang J.F."/>
            <person name="Wang Q."/>
            <person name="Zhang B."/>
            <person name="Ji P."/>
            <person name="Bell-Sakyi L."/>
            <person name="Cui X.M."/>
            <person name="Yuan T.T."/>
            <person name="Jiang B.G."/>
            <person name="Yang W.F."/>
            <person name="Lam T.T."/>
            <person name="Chang Q.C."/>
            <person name="Ding S.J."/>
            <person name="Wang X.J."/>
            <person name="Zhu J.G."/>
            <person name="Ruan X.D."/>
            <person name="Zhao L."/>
            <person name="Wei J.T."/>
            <person name="Ye R.Z."/>
            <person name="Que T.C."/>
            <person name="Du C.H."/>
            <person name="Zhou Y.H."/>
            <person name="Cheng J.X."/>
            <person name="Dai P.F."/>
            <person name="Guo W.B."/>
            <person name="Han X.H."/>
            <person name="Huang E.J."/>
            <person name="Li L.F."/>
            <person name="Wei W."/>
            <person name="Gao Y.C."/>
            <person name="Liu J.Z."/>
            <person name="Shao H.Z."/>
            <person name="Wang X."/>
            <person name="Wang C.C."/>
            <person name="Yang T.C."/>
            <person name="Huo Q.B."/>
            <person name="Li W."/>
            <person name="Chen H.Y."/>
            <person name="Chen S.E."/>
            <person name="Zhou L.G."/>
            <person name="Ni X.B."/>
            <person name="Tian J.H."/>
            <person name="Sheng Y."/>
            <person name="Liu T."/>
            <person name="Pan Y.S."/>
            <person name="Xia L.Y."/>
            <person name="Li J."/>
            <person name="Zhao F."/>
            <person name="Cao W.C."/>
        </authorList>
    </citation>
    <scope>NUCLEOTIDE SEQUENCE [LARGE SCALE GENOMIC DNA]</scope>
    <source>
        <strain evidence="1">Iper-2018</strain>
    </source>
</reference>
<sequence>MIANVSTSSGSTIVEVPGMEVEPEECAGWLHFKIGRKNEVQETKANTRAVRRTMAASTRAARMPGILPKEENKIIVRPRGGLNLAKTSAITVMTAIRTAASLTRAETMYDTQCPNVQQNIVVISTPDDLRARKYAGVKEIKIEDRTYEVSAYAAAPDGAVKGVTDRDHQCTPKCKLCGGPHVTGDKECKNKFKTPYIVKRRQWKRKELGLTAEKAGTGNPPPKKTAEDFPQLRPRNLRSRTPKRTAFRSRSRSAGGKVKTSWAQVAEQSGSKEMKALKEANKQQARKIAELEDTIKRMAADMAAMKERKQKTEEKAPAKEDEVSVEMVEEPPAKRKIPDGSRFRRPEENQDRRQEFKSLSARVDKLQEKVDSLDNRLTSMENRFMDMFTKITERLDTLATTLKVWIWNCRGLENKKSTLQQYVRNQTRKPDVIMVQETINQEPKLSGYRVHAKGPEQGQRGICTFVKRGVNSLEYDCKGDPKLEKQTVEIIVGKESIFLANVYSNPKQNRQSFKHLFHENLRRAGESTLVVAGDFNAPHTYWGHKAVTVKGRNLLQDATEADLQLITDPRQPTLMGRKSTDRDTTPDLVFTNEGETTWTNTKEDLGSDHFIVEIQIPLKGKARTPRKLTFTDWEVFREAAPKGEITDIEAWTKKLQRAATAATREIETTEDTDGKMDSRLAHLIEAKQSITNRWRQQRLNRRLRKKIAELNKKIQEHCTKLSSQQWDDMCHKADKQMHNGATWRLLRHLIDETKTKGYQHNRMAGIVQTAIRELGEEETKKKLREKYLPETEKVVHGDYTGTENERLDRDLEPWEVRNALQRVNGKSAAGQDKLEDEGLFPNTMYGFREMLCTQDAMALIKKEVVDAKNIGRALLGLDLQSAFYKVKHSAIHQRVAELGFGRRSYDYVRDFLTGRTAKLQVGELDIEERELGSVGTPQGSVISPLLFNLVMTKIARRLETQSVRHTIYADDITLWSVRDEEQQAQDELQEAVLSIEEELEGTGLACSPSKSELLVINPKKKTWDQLTVQTGTGQVIPRVKKIRILGLIVDETRKNMETGGMRENSLMRMVQSFVISHLVYIAAFHNWKYNEKKRLNCMIRMAFKNALGLYASTNTEKMESLGVHNRLEEVIVAQRTAQVARLEKTRTGRETLRKLKIEAQTGPED</sequence>
<dbReference type="EMBL" id="JABSTQ010010325">
    <property type="protein sequence ID" value="KAG0421724.1"/>
    <property type="molecule type" value="Genomic_DNA"/>
</dbReference>
<keyword evidence="2" id="KW-1185">Reference proteome</keyword>
<accession>A0AC60PMU8</accession>